<gene>
    <name evidence="5" type="ORF">LITE_LOCUS9602</name>
</gene>
<dbReference type="Proteomes" id="UP001154282">
    <property type="component" value="Unassembled WGS sequence"/>
</dbReference>
<feature type="repeat" description="ARM" evidence="3">
    <location>
        <begin position="56"/>
        <end position="99"/>
    </location>
</feature>
<dbReference type="InterPro" id="IPR058678">
    <property type="entry name" value="ARM_PUB"/>
</dbReference>
<keyword evidence="1" id="KW-0677">Repeat</keyword>
<dbReference type="Gene3D" id="1.25.10.10">
    <property type="entry name" value="Leucine-rich Repeat Variant"/>
    <property type="match status" value="1"/>
</dbReference>
<dbReference type="InterPro" id="IPR011989">
    <property type="entry name" value="ARM-like"/>
</dbReference>
<dbReference type="PANTHER" id="PTHR23315:SF52">
    <property type="entry name" value="U-BOX DOMAIN-CONTAINING PROTEIN 10"/>
    <property type="match status" value="1"/>
</dbReference>
<dbReference type="InterPro" id="IPR000225">
    <property type="entry name" value="Armadillo"/>
</dbReference>
<evidence type="ECO:0000256" key="2">
    <source>
        <dbReference type="ARBA" id="ARBA00022786"/>
    </source>
</evidence>
<feature type="domain" description="U-box" evidence="4">
    <location>
        <begin position="6"/>
        <end position="122"/>
    </location>
</feature>
<name>A0AAV0IMM1_9ROSI</name>
<feature type="repeat" description="ARM" evidence="3">
    <location>
        <begin position="15"/>
        <end position="57"/>
    </location>
</feature>
<dbReference type="AlphaFoldDB" id="A0AAV0IMM1"/>
<dbReference type="SUPFAM" id="SSF48371">
    <property type="entry name" value="ARM repeat"/>
    <property type="match status" value="1"/>
</dbReference>
<reference evidence="5" key="1">
    <citation type="submission" date="2022-08" db="EMBL/GenBank/DDBJ databases">
        <authorList>
            <person name="Gutierrez-Valencia J."/>
        </authorList>
    </citation>
    <scope>NUCLEOTIDE SEQUENCE</scope>
</reference>
<evidence type="ECO:0000313" key="6">
    <source>
        <dbReference type="Proteomes" id="UP001154282"/>
    </source>
</evidence>
<accession>A0AAV0IMM1</accession>
<dbReference type="PANTHER" id="PTHR23315">
    <property type="entry name" value="U BOX DOMAIN-CONTAINING"/>
    <property type="match status" value="1"/>
</dbReference>
<sequence>MSLGDENKIIIGASGAIPALVELLEQGSSRGKKDAASALFNLCIYQGNKGRAVQAGIVPALLRMLTDSRGVAMVDKALSILSVLSSNAEAKAAIVKVSTIPVLIDLLRTGQPRGKENAAAILLSLFLEKKERL</sequence>
<keyword evidence="6" id="KW-1185">Reference proteome</keyword>
<evidence type="ECO:0000256" key="1">
    <source>
        <dbReference type="ARBA" id="ARBA00022737"/>
    </source>
</evidence>
<proteinExistence type="predicted"/>
<keyword evidence="2" id="KW-0833">Ubl conjugation pathway</keyword>
<evidence type="ECO:0000313" key="5">
    <source>
        <dbReference type="EMBL" id="CAI0397595.1"/>
    </source>
</evidence>
<dbReference type="PROSITE" id="PS50176">
    <property type="entry name" value="ARM_REPEAT"/>
    <property type="match status" value="2"/>
</dbReference>
<comment type="caution">
    <text evidence="5">The sequence shown here is derived from an EMBL/GenBank/DDBJ whole genome shotgun (WGS) entry which is preliminary data.</text>
</comment>
<dbReference type="InterPro" id="IPR016024">
    <property type="entry name" value="ARM-type_fold"/>
</dbReference>
<protein>
    <recommendedName>
        <fullName evidence="4">U-box domain-containing protein</fullName>
    </recommendedName>
</protein>
<evidence type="ECO:0000259" key="4">
    <source>
        <dbReference type="Pfam" id="PF25598"/>
    </source>
</evidence>
<dbReference type="EMBL" id="CAMGYJ010000004">
    <property type="protein sequence ID" value="CAI0397595.1"/>
    <property type="molecule type" value="Genomic_DNA"/>
</dbReference>
<evidence type="ECO:0000256" key="3">
    <source>
        <dbReference type="PROSITE-ProRule" id="PRU00259"/>
    </source>
</evidence>
<dbReference type="SMART" id="SM00185">
    <property type="entry name" value="ARM"/>
    <property type="match status" value="3"/>
</dbReference>
<dbReference type="Pfam" id="PF25598">
    <property type="entry name" value="ARM_PUB"/>
    <property type="match status" value="1"/>
</dbReference>
<organism evidence="5 6">
    <name type="scientific">Linum tenue</name>
    <dbReference type="NCBI Taxonomy" id="586396"/>
    <lineage>
        <taxon>Eukaryota</taxon>
        <taxon>Viridiplantae</taxon>
        <taxon>Streptophyta</taxon>
        <taxon>Embryophyta</taxon>
        <taxon>Tracheophyta</taxon>
        <taxon>Spermatophyta</taxon>
        <taxon>Magnoliopsida</taxon>
        <taxon>eudicotyledons</taxon>
        <taxon>Gunneridae</taxon>
        <taxon>Pentapetalae</taxon>
        <taxon>rosids</taxon>
        <taxon>fabids</taxon>
        <taxon>Malpighiales</taxon>
        <taxon>Linaceae</taxon>
        <taxon>Linum</taxon>
    </lineage>
</organism>